<keyword evidence="2" id="KW-0436">Ligase</keyword>
<dbReference type="AlphaFoldDB" id="A0A2H0WVV6"/>
<dbReference type="PANTHER" id="PTHR47917:SF1">
    <property type="entry name" value="COENZYME F420:L-GLUTAMATE LIGASE"/>
    <property type="match status" value="1"/>
</dbReference>
<name>A0A2H0WVV6_9BACT</name>
<sequence length="246" mass="27579">MKIISVKTQKVTKYDTDLFPILQKYLPVLKERSIVVITSKIVSVCEGRLVKIEGIDKKKLIEQEADYYLPPEGNKHNITLTIKRNLLVPTAGIDESNGNGYFILWPNDPQKTANEIRVFLQKTYAFKNVGVIITDSKTSPMRWGTTGIAIVHSGFAALNNYIGKPDIFDRYLHVTKANVLDALAAASVVVMGEGNEQTPLAVIEDVPFVQFQNRNPLATELKELHIPMENDLYGPILKSVKWLKGK</sequence>
<proteinExistence type="predicted"/>
<dbReference type="Pfam" id="PF01996">
    <property type="entry name" value="F420_ligase"/>
    <property type="match status" value="1"/>
</dbReference>
<dbReference type="EMBL" id="PEZG01000012">
    <property type="protein sequence ID" value="PIS16058.1"/>
    <property type="molecule type" value="Genomic_DNA"/>
</dbReference>
<dbReference type="Gene3D" id="3.30.1330.100">
    <property type="entry name" value="CofE-like"/>
    <property type="match status" value="1"/>
</dbReference>
<comment type="caution">
    <text evidence="2">The sequence shown here is derived from an EMBL/GenBank/DDBJ whole genome shotgun (WGS) entry which is preliminary data.</text>
</comment>
<reference evidence="3" key="1">
    <citation type="submission" date="2017-09" db="EMBL/GenBank/DDBJ databases">
        <title>Depth-based differentiation of microbial function through sediment-hosted aquifers and enrichment of novel symbionts in the deep terrestrial subsurface.</title>
        <authorList>
            <person name="Probst A.J."/>
            <person name="Ladd B."/>
            <person name="Jarett J.K."/>
            <person name="Geller-Mcgrath D.E."/>
            <person name="Sieber C.M.K."/>
            <person name="Emerson J.B."/>
            <person name="Anantharaman K."/>
            <person name="Thomas B.C."/>
            <person name="Malmstrom R."/>
            <person name="Stieglmeier M."/>
            <person name="Klingl A."/>
            <person name="Woyke T."/>
            <person name="Ryan C.M."/>
            <person name="Banfield J.F."/>
        </authorList>
    </citation>
    <scope>NUCLEOTIDE SEQUENCE [LARGE SCALE GENOMIC DNA]</scope>
</reference>
<evidence type="ECO:0000313" key="2">
    <source>
        <dbReference type="EMBL" id="PIS16058.1"/>
    </source>
</evidence>
<accession>A0A2H0WVV6</accession>
<feature type="domain" description="Coenzyme F420:L-glutamate ligase-like" evidence="1">
    <location>
        <begin position="16"/>
        <end position="204"/>
    </location>
</feature>
<dbReference type="InterPro" id="IPR002847">
    <property type="entry name" value="F420-0_gamma-glut_ligase-dom"/>
</dbReference>
<protein>
    <submittedName>
        <fullName evidence="2">Putative folate metabolism gamma-glutamate ligase</fullName>
    </submittedName>
</protein>
<gene>
    <name evidence="2" type="ORF">COT62_00485</name>
</gene>
<organism evidence="2 3">
    <name type="scientific">Candidatus Roizmanbacteria bacterium CG09_land_8_20_14_0_10_41_9</name>
    <dbReference type="NCBI Taxonomy" id="1974850"/>
    <lineage>
        <taxon>Bacteria</taxon>
        <taxon>Candidatus Roizmaniibacteriota</taxon>
    </lineage>
</organism>
<dbReference type="GO" id="GO:0016874">
    <property type="term" value="F:ligase activity"/>
    <property type="evidence" value="ECO:0007669"/>
    <property type="project" value="UniProtKB-KW"/>
</dbReference>
<dbReference type="Proteomes" id="UP000231198">
    <property type="component" value="Unassembled WGS sequence"/>
</dbReference>
<evidence type="ECO:0000313" key="3">
    <source>
        <dbReference type="Proteomes" id="UP000231198"/>
    </source>
</evidence>
<evidence type="ECO:0000259" key="1">
    <source>
        <dbReference type="Pfam" id="PF01996"/>
    </source>
</evidence>
<dbReference type="SUPFAM" id="SSF144010">
    <property type="entry name" value="CofE-like"/>
    <property type="match status" value="1"/>
</dbReference>
<dbReference type="PANTHER" id="PTHR47917">
    <property type="match status" value="1"/>
</dbReference>